<dbReference type="AlphaFoldDB" id="A0A410NTY6"/>
<accession>A0A410NTY6</accession>
<dbReference type="EMBL" id="CP066026">
    <property type="protein sequence ID" value="QQB89355.1"/>
    <property type="molecule type" value="Genomic_DNA"/>
</dbReference>
<sequence length="548" mass="60726">MRTPFAPSGLVSASGRSISRLEVARARAVAMTDTAAMGGTPSYEGASGHGTYFAEWPAQLGSADKLWLPNRDRVTARVRERVRNDPVAASARSRRVNAAVGKGWRVKFRPNARALGIDREAARQLGADLSTEFQLYGYGHAFTSDAERKLTWGQQLRLAASHIVVDGEALGLGEWAEDEATRYKTRLRLVDPDRLSNPNGRPDRDELRGGVEFDAWGAADAYHIRERHPSDFGGPGQFRWQRFERWTEWGRPQVFHCFEPERAGQTRGVSRFAAALKSFRALSRFTDATLQSATVNALIVAFMKSNGGPGAVSESFEAKDVREFETWRQDHYKEHPVNLANGAQIPVLPYGDELQLQTASKDVASFDAFVRSILRLIAASLGVTYEELSMDYSQTNYSSARAALVHAWAETVALMGLMEDQLVRPFVVAWAEEAFDRGYVQIPEGAPDFYDAVDAYCQIHCIGPGRGFIDPTKEIDAASARIEANVSTLEDECDDQGKDWEEVLEQRAREMAKHQELELPMPGGALERAAATSRDPAHQAFLDQRTAA</sequence>
<gene>
    <name evidence="2" type="ORF">EQG53_02340</name>
    <name evidence="3" type="ORF">I6H83_02615</name>
</gene>
<dbReference type="RefSeq" id="WP_128718987.1">
    <property type="nucleotide sequence ID" value="NZ_BJNC01000017.1"/>
</dbReference>
<organism evidence="2 4">
    <name type="scientific">Brevundimonas diminuta</name>
    <name type="common">Pseudomonas diminuta</name>
    <dbReference type="NCBI Taxonomy" id="293"/>
    <lineage>
        <taxon>Bacteria</taxon>
        <taxon>Pseudomonadati</taxon>
        <taxon>Pseudomonadota</taxon>
        <taxon>Alphaproteobacteria</taxon>
        <taxon>Caulobacterales</taxon>
        <taxon>Caulobacteraceae</taxon>
        <taxon>Brevundimonas</taxon>
    </lineage>
</organism>
<feature type="region of interest" description="Disordered" evidence="1">
    <location>
        <begin position="528"/>
        <end position="548"/>
    </location>
</feature>
<evidence type="ECO:0000313" key="2">
    <source>
        <dbReference type="EMBL" id="QAT13288.1"/>
    </source>
</evidence>
<dbReference type="NCBIfam" id="TIGR01539">
    <property type="entry name" value="portal_lambda"/>
    <property type="match status" value="1"/>
</dbReference>
<evidence type="ECO:0000256" key="1">
    <source>
        <dbReference type="SAM" id="MobiDB-lite"/>
    </source>
</evidence>
<dbReference type="InterPro" id="IPR006429">
    <property type="entry name" value="Phage_lambda_portal"/>
</dbReference>
<protein>
    <submittedName>
        <fullName evidence="2">Phage portal protein</fullName>
    </submittedName>
</protein>
<dbReference type="EMBL" id="CP035093">
    <property type="protein sequence ID" value="QAT13288.1"/>
    <property type="molecule type" value="Genomic_DNA"/>
</dbReference>
<dbReference type="KEGG" id="bdm:EQG53_02340"/>
<evidence type="ECO:0000313" key="5">
    <source>
        <dbReference type="Proteomes" id="UP000596117"/>
    </source>
</evidence>
<evidence type="ECO:0000313" key="3">
    <source>
        <dbReference type="EMBL" id="QQB89355.1"/>
    </source>
</evidence>
<evidence type="ECO:0000313" key="4">
    <source>
        <dbReference type="Proteomes" id="UP000287388"/>
    </source>
</evidence>
<reference evidence="2 4" key="1">
    <citation type="submission" date="2019-01" db="EMBL/GenBank/DDBJ databases">
        <title>Brevundimonas diminuta Genome sequencing and assembly.</title>
        <authorList>
            <person name="Chen H."/>
        </authorList>
    </citation>
    <scope>NUCLEOTIDE SEQUENCE [LARGE SCALE GENOMIC DNA]</scope>
    <source>
        <strain evidence="2">ATCC</strain>
        <strain evidence="4">ATCC(B) 19146</strain>
    </source>
</reference>
<dbReference type="Proteomes" id="UP000287388">
    <property type="component" value="Chromosome"/>
</dbReference>
<dbReference type="Proteomes" id="UP000596117">
    <property type="component" value="Chromosome"/>
</dbReference>
<keyword evidence="5" id="KW-1185">Reference proteome</keyword>
<reference evidence="3 5" key="2">
    <citation type="submission" date="2020-12" db="EMBL/GenBank/DDBJ databases">
        <title>FDA dAtabase for Regulatory Grade micrObial Sequences (FDA-ARGOS): Supporting development and validation of Infectious Disease Dx tests.</title>
        <authorList>
            <person name="Kerrigan L."/>
            <person name="Long C."/>
            <person name="Tallon L."/>
            <person name="Sadzewicz L."/>
            <person name="Zhao X."/>
            <person name="Boylan J."/>
            <person name="Ott S."/>
            <person name="Bowen H."/>
            <person name="Vavikolanu K."/>
            <person name="Mehta A."/>
            <person name="Aluvathingal J."/>
            <person name="Nadendla S."/>
            <person name="Yan Y."/>
            <person name="Sichtig H."/>
        </authorList>
    </citation>
    <scope>NUCLEOTIDE SEQUENCE [LARGE SCALE GENOMIC DNA]</scope>
    <source>
        <strain evidence="3 5">FDAARGOS_1026</strain>
    </source>
</reference>
<dbReference type="Pfam" id="PF05136">
    <property type="entry name" value="Phage_portal_2"/>
    <property type="match status" value="1"/>
</dbReference>
<name>A0A410NTY6_BREDI</name>
<dbReference type="GO" id="GO:0019068">
    <property type="term" value="P:virion assembly"/>
    <property type="evidence" value="ECO:0007669"/>
    <property type="project" value="InterPro"/>
</dbReference>
<dbReference type="GO" id="GO:0005198">
    <property type="term" value="F:structural molecule activity"/>
    <property type="evidence" value="ECO:0007669"/>
    <property type="project" value="InterPro"/>
</dbReference>
<proteinExistence type="predicted"/>